<organism evidence="2 3">
    <name type="scientific">Flavobacterium calami</name>
    <dbReference type="NCBI Taxonomy" id="3139144"/>
    <lineage>
        <taxon>Bacteria</taxon>
        <taxon>Pseudomonadati</taxon>
        <taxon>Bacteroidota</taxon>
        <taxon>Flavobacteriia</taxon>
        <taxon>Flavobacteriales</taxon>
        <taxon>Flavobacteriaceae</taxon>
        <taxon>Flavobacterium</taxon>
    </lineage>
</organism>
<reference evidence="2 3" key="1">
    <citation type="submission" date="2024-04" db="EMBL/GenBank/DDBJ databases">
        <title>Flavobacterium sp. DGU38 16S ribosomal RNA gene Genome sequencing and assembly.</title>
        <authorList>
            <person name="Park S."/>
        </authorList>
    </citation>
    <scope>NUCLEOTIDE SEQUENCE [LARGE SCALE GENOMIC DNA]</scope>
    <source>
        <strain evidence="2 3">DGU38</strain>
    </source>
</reference>
<keyword evidence="3" id="KW-1185">Reference proteome</keyword>
<keyword evidence="1" id="KW-1133">Transmembrane helix</keyword>
<evidence type="ECO:0000313" key="3">
    <source>
        <dbReference type="Proteomes" id="UP001485226"/>
    </source>
</evidence>
<accession>A0ABU9IU68</accession>
<protein>
    <recommendedName>
        <fullName evidence="4">Phage abortive infection protein</fullName>
    </recommendedName>
</protein>
<dbReference type="Proteomes" id="UP001485226">
    <property type="component" value="Unassembled WGS sequence"/>
</dbReference>
<keyword evidence="1" id="KW-0812">Transmembrane</keyword>
<evidence type="ECO:0008006" key="4">
    <source>
        <dbReference type="Google" id="ProtNLM"/>
    </source>
</evidence>
<evidence type="ECO:0000313" key="2">
    <source>
        <dbReference type="EMBL" id="MEL1255990.1"/>
    </source>
</evidence>
<dbReference type="RefSeq" id="WP_341694710.1">
    <property type="nucleotide sequence ID" value="NZ_JBBYHS010000026.1"/>
</dbReference>
<sequence>MDTSDTLINQTNYEIENWARYISCTSIIIFISFLFLGLVLSIIGGSFVVPHDISQNSFSNKKNSRFVSVITLLLISLDVINVFFWIDYIYSNQLFSLYEFKISLLFSAIAILLLLSASIKSPSRILNNLIELRRELILGVLPTENIKHQLDFIFRGLKIDDYYSEECSEILISLQQFDKEIYLASQKVNLFYIKSQDIDDIVERNLTQDALMESIMLHQINAAQIMFTQIEKVEKKLNRKIMLVRVYNKNSNTEKIKEIFETIDLSKLNYNDLVRKWYEILQEVNNQESSKKMILELMGTVPRLKFDIKTGNPIK</sequence>
<comment type="caution">
    <text evidence="2">The sequence shown here is derived from an EMBL/GenBank/DDBJ whole genome shotgun (WGS) entry which is preliminary data.</text>
</comment>
<dbReference type="EMBL" id="JBBYHS010000026">
    <property type="protein sequence ID" value="MEL1255990.1"/>
    <property type="molecule type" value="Genomic_DNA"/>
</dbReference>
<feature type="transmembrane region" description="Helical" evidence="1">
    <location>
        <begin position="66"/>
        <end position="86"/>
    </location>
</feature>
<name>A0ABU9IU68_9FLAO</name>
<gene>
    <name evidence="2" type="ORF">AAEO57_19525</name>
</gene>
<keyword evidence="1" id="KW-0472">Membrane</keyword>
<feature type="transmembrane region" description="Helical" evidence="1">
    <location>
        <begin position="98"/>
        <end position="119"/>
    </location>
</feature>
<proteinExistence type="predicted"/>
<evidence type="ECO:0000256" key="1">
    <source>
        <dbReference type="SAM" id="Phobius"/>
    </source>
</evidence>
<feature type="transmembrane region" description="Helical" evidence="1">
    <location>
        <begin position="20"/>
        <end position="45"/>
    </location>
</feature>